<keyword evidence="1" id="KW-0175">Coiled coil</keyword>
<feature type="coiled-coil region" evidence="1">
    <location>
        <begin position="207"/>
        <end position="318"/>
    </location>
</feature>
<gene>
    <name evidence="3" type="ORF">KUF71_007164</name>
</gene>
<feature type="coiled-coil region" evidence="1">
    <location>
        <begin position="667"/>
        <end position="746"/>
    </location>
</feature>
<feature type="compositionally biased region" description="Basic and acidic residues" evidence="2">
    <location>
        <begin position="1"/>
        <end position="12"/>
    </location>
</feature>
<dbReference type="PANTHER" id="PTHR18863:SF6">
    <property type="entry name" value="COILED-COIL DOMAIN-CONTAINING PROTEIN 170"/>
    <property type="match status" value="1"/>
</dbReference>
<feature type="region of interest" description="Disordered" evidence="2">
    <location>
        <begin position="137"/>
        <end position="184"/>
    </location>
</feature>
<keyword evidence="4" id="KW-1185">Reference proteome</keyword>
<comment type="caution">
    <text evidence="3">The sequence shown here is derived from an EMBL/GenBank/DDBJ whole genome shotgun (WGS) entry which is preliminary data.</text>
</comment>
<dbReference type="InterPro" id="IPR039139">
    <property type="entry name" value="CCDC170-like"/>
</dbReference>
<dbReference type="PANTHER" id="PTHR18863">
    <property type="entry name" value="TSEC-2-RELATED"/>
    <property type="match status" value="1"/>
</dbReference>
<organism evidence="3 4">
    <name type="scientific">Frankliniella fusca</name>
    <dbReference type="NCBI Taxonomy" id="407009"/>
    <lineage>
        <taxon>Eukaryota</taxon>
        <taxon>Metazoa</taxon>
        <taxon>Ecdysozoa</taxon>
        <taxon>Arthropoda</taxon>
        <taxon>Hexapoda</taxon>
        <taxon>Insecta</taxon>
        <taxon>Pterygota</taxon>
        <taxon>Neoptera</taxon>
        <taxon>Paraneoptera</taxon>
        <taxon>Thysanoptera</taxon>
        <taxon>Terebrantia</taxon>
        <taxon>Thripoidea</taxon>
        <taxon>Thripidae</taxon>
        <taxon>Frankliniella</taxon>
    </lineage>
</organism>
<reference evidence="3" key="2">
    <citation type="journal article" date="2023" name="BMC Genomics">
        <title>Pest status, molecular evolution, and epigenetic factors derived from the genome assembly of Frankliniella fusca, a thysanopteran phytovirus vector.</title>
        <authorList>
            <person name="Catto M.A."/>
            <person name="Labadie P.E."/>
            <person name="Jacobson A.L."/>
            <person name="Kennedy G.G."/>
            <person name="Srinivasan R."/>
            <person name="Hunt B.G."/>
        </authorList>
    </citation>
    <scope>NUCLEOTIDE SEQUENCE</scope>
    <source>
        <strain evidence="3">PL_HMW_Pooled</strain>
    </source>
</reference>
<proteinExistence type="predicted"/>
<sequence length="906" mass="101630">MDRGGRDGEEPPRGTAGPGGSCSGASGPDRRALDCIPEDLFFLTPRPGASSASSDPQDNDTDDARSGSGLEQSAGPAGHTGPGGGARSPEPLGRVRISEWRDNSSGPEGLDRRSSKPGNDPDDWAIFDVLVRQPLEDHGEDQQEKINQQHQQEEEDAAKARKLPESPKRCGGLHHHQVDDFPPVLTPDRLTEDAMAHDVATTLRSELAALQYKRDRLLTELQDMKGQLRCREQRALELQVESDQLREQAARQSSVIASLRKRVQELEERERSASCSLGRADLAVQTLQRESRQASERVSELEAKLRRLELECHEEEGLKDAARTALSDLVRRLAAALGAELVDASPEVLLVRAAELVQEAGRLRARAANMCESLQTAEQELRNCREALQRQQAAHMCEMDRVKQDKEAVELAQRCTERELAEVREKLAVTSRSLGACTTNCAQQESAICSLREEVKIREEKWLRLQNELRHLLESLAIMVSSPSRFVESTEGCIKERIREILSDNKDLVVQMDTLRDKACGLQQQLGRQTEIAESSSCRARVLEEDKAILESRLHKVESDLTACDVAREALRRDKCTFMEFLDRLGRALNMEEVSKDIGVEMHTEALLVRADQLARLESDKMVDKTAAVYQLQRRVRTLREQLQRRDLHLDLLRRKLALQVDSCRARAVVESERDEISLRAKKLQKKVDCLQLQLAEARTLNRDLKAQLADAADCKITALERARRIEELQKRLMDAEVVRTQYNRKVNILKDQVRATAQSANQERSLGEHAAQLLREDLASSKAALAEAARKEAQLVSFRASVCKLLSVDLPASDYEILARLQKLIAAHRDFTLVSRRWDHNEPLTLAVPCTPPPPVRPLSPHPHPHRPMSARCLADDLNAELNSVLDDIDDINGIYNKRPHRLAS</sequence>
<feature type="coiled-coil region" evidence="1">
    <location>
        <begin position="360"/>
        <end position="426"/>
    </location>
</feature>
<dbReference type="AlphaFoldDB" id="A0AAE1HA76"/>
<feature type="compositionally biased region" description="Basic and acidic residues" evidence="2">
    <location>
        <begin position="157"/>
        <end position="168"/>
    </location>
</feature>
<protein>
    <submittedName>
        <fullName evidence="3">Coiled-coil domain-containing protein 170</fullName>
    </submittedName>
</protein>
<evidence type="ECO:0000313" key="3">
    <source>
        <dbReference type="EMBL" id="KAK3917687.1"/>
    </source>
</evidence>
<feature type="region of interest" description="Disordered" evidence="2">
    <location>
        <begin position="1"/>
        <end position="124"/>
    </location>
</feature>
<reference evidence="3" key="1">
    <citation type="submission" date="2021-07" db="EMBL/GenBank/DDBJ databases">
        <authorList>
            <person name="Catto M.A."/>
            <person name="Jacobson A."/>
            <person name="Kennedy G."/>
            <person name="Labadie P."/>
            <person name="Hunt B.G."/>
            <person name="Srinivasan R."/>
        </authorList>
    </citation>
    <scope>NUCLEOTIDE SEQUENCE</scope>
    <source>
        <strain evidence="3">PL_HMW_Pooled</strain>
        <tissue evidence="3">Head</tissue>
    </source>
</reference>
<evidence type="ECO:0000256" key="1">
    <source>
        <dbReference type="SAM" id="Coils"/>
    </source>
</evidence>
<name>A0AAE1HA76_9NEOP</name>
<evidence type="ECO:0000313" key="4">
    <source>
        <dbReference type="Proteomes" id="UP001219518"/>
    </source>
</evidence>
<dbReference type="EMBL" id="JAHWGI010000773">
    <property type="protein sequence ID" value="KAK3917687.1"/>
    <property type="molecule type" value="Genomic_DNA"/>
</dbReference>
<evidence type="ECO:0000256" key="2">
    <source>
        <dbReference type="SAM" id="MobiDB-lite"/>
    </source>
</evidence>
<dbReference type="Proteomes" id="UP001219518">
    <property type="component" value="Unassembled WGS sequence"/>
</dbReference>
<accession>A0AAE1HA76</accession>